<name>A0A081BE22_9HYPH</name>
<organism evidence="5 6">
    <name type="scientific">Tepidicaulis marinus</name>
    <dbReference type="NCBI Taxonomy" id="1333998"/>
    <lineage>
        <taxon>Bacteria</taxon>
        <taxon>Pseudomonadati</taxon>
        <taxon>Pseudomonadota</taxon>
        <taxon>Alphaproteobacteria</taxon>
        <taxon>Hyphomicrobiales</taxon>
        <taxon>Parvibaculaceae</taxon>
        <taxon>Tepidicaulis</taxon>
    </lineage>
</organism>
<comment type="caution">
    <text evidence="5">The sequence shown here is derived from an EMBL/GenBank/DDBJ whole genome shotgun (WGS) entry which is preliminary data.</text>
</comment>
<gene>
    <name evidence="5" type="ORF">M2A_2789</name>
</gene>
<proteinExistence type="inferred from homology"/>
<dbReference type="eggNOG" id="COG0657">
    <property type="taxonomic scope" value="Bacteria"/>
</dbReference>
<evidence type="ECO:0000313" key="6">
    <source>
        <dbReference type="Proteomes" id="UP000028702"/>
    </source>
</evidence>
<dbReference type="STRING" id="1333998.M2A_2789"/>
<dbReference type="InterPro" id="IPR033140">
    <property type="entry name" value="Lipase_GDXG_put_SER_AS"/>
</dbReference>
<evidence type="ECO:0000256" key="1">
    <source>
        <dbReference type="ARBA" id="ARBA00010515"/>
    </source>
</evidence>
<dbReference type="Proteomes" id="UP000028702">
    <property type="component" value="Unassembled WGS sequence"/>
</dbReference>
<dbReference type="PROSITE" id="PS01173">
    <property type="entry name" value="LIPASE_GDXG_HIS"/>
    <property type="match status" value="1"/>
</dbReference>
<dbReference type="Pfam" id="PF07859">
    <property type="entry name" value="Abhydrolase_3"/>
    <property type="match status" value="1"/>
</dbReference>
<dbReference type="InterPro" id="IPR002168">
    <property type="entry name" value="Lipase_GDXG_HIS_AS"/>
</dbReference>
<dbReference type="PANTHER" id="PTHR48081">
    <property type="entry name" value="AB HYDROLASE SUPERFAMILY PROTEIN C4A8.06C"/>
    <property type="match status" value="1"/>
</dbReference>
<feature type="active site" evidence="3">
    <location>
        <position position="144"/>
    </location>
</feature>
<comment type="similarity">
    <text evidence="1">Belongs to the 'GDXG' lipolytic enzyme family.</text>
</comment>
<dbReference type="PROSITE" id="PS01174">
    <property type="entry name" value="LIPASE_GDXG_SER"/>
    <property type="match status" value="1"/>
</dbReference>
<dbReference type="PANTHER" id="PTHR48081:SF30">
    <property type="entry name" value="ACETYL-HYDROLASE LIPR-RELATED"/>
    <property type="match status" value="1"/>
</dbReference>
<dbReference type="Gene3D" id="3.40.50.1820">
    <property type="entry name" value="alpha/beta hydrolase"/>
    <property type="match status" value="1"/>
</dbReference>
<dbReference type="EMBL" id="BBIO01000017">
    <property type="protein sequence ID" value="GAK46290.1"/>
    <property type="molecule type" value="Genomic_DNA"/>
</dbReference>
<reference evidence="5 6" key="1">
    <citation type="submission" date="2014-07" db="EMBL/GenBank/DDBJ databases">
        <title>Tepidicaulis marinum gen. nov., sp. nov., a novel marine bacterium denitrifying nitrate to nitrous oxide strictly under microaerobic conditions.</title>
        <authorList>
            <person name="Takeuchi M."/>
            <person name="Yamagishi T."/>
            <person name="Kamagata Y."/>
            <person name="Oshima K."/>
            <person name="Hattori M."/>
            <person name="Katayama T."/>
            <person name="Hanada S."/>
            <person name="Tamaki H."/>
            <person name="Marumo K."/>
            <person name="Maeda H."/>
            <person name="Nedachi M."/>
            <person name="Iwasaki W."/>
            <person name="Suwa Y."/>
            <person name="Sakata S."/>
        </authorList>
    </citation>
    <scope>NUCLEOTIDE SEQUENCE [LARGE SCALE GENOMIC DNA]</scope>
    <source>
        <strain evidence="5 6">MA2</strain>
    </source>
</reference>
<dbReference type="RefSeq" id="WP_045448718.1">
    <property type="nucleotide sequence ID" value="NZ_BBIO01000017.1"/>
</dbReference>
<dbReference type="InterPro" id="IPR013094">
    <property type="entry name" value="AB_hydrolase_3"/>
</dbReference>
<dbReference type="GO" id="GO:0004806">
    <property type="term" value="F:triacylglycerol lipase activity"/>
    <property type="evidence" value="ECO:0007669"/>
    <property type="project" value="TreeGrafter"/>
</dbReference>
<evidence type="ECO:0000259" key="4">
    <source>
        <dbReference type="Pfam" id="PF07859"/>
    </source>
</evidence>
<dbReference type="AlphaFoldDB" id="A0A081BE22"/>
<dbReference type="InterPro" id="IPR050300">
    <property type="entry name" value="GDXG_lipolytic_enzyme"/>
</dbReference>
<accession>A0A081BE22</accession>
<protein>
    <submittedName>
        <fullName evidence="5">Alpha/beta hydrolase domain-containing protein</fullName>
    </submittedName>
</protein>
<sequence length="297" mass="31370">MSLEELAVVRQLLAGLVTGEARSLEDFRTSYDEAGKAFGLPEGVTVTPVSAGGVPGEWLAPAAGAGKRVLLYLHGGGYALGSLDSHRHLAAHTALALNGRVLLIDYRRSPEHPFPAAVDDALAAYRWLIETGVDPAKLAVAGDSAGGGLTVAVLLAARDAGLRLPAAAVCISPWANLENKGASYGAKANVDPMVRYADLELWTAAYLGTSTPRRTPLASPVYADLKGLPPFLIQVGSSEVLLSDSHLLADRLKEAGVSVNLHVWPEMIHVWHWFAPVLTEGRAAIDEMASFLNTKLG</sequence>
<evidence type="ECO:0000256" key="2">
    <source>
        <dbReference type="ARBA" id="ARBA00022801"/>
    </source>
</evidence>
<keyword evidence="2 5" id="KW-0378">Hydrolase</keyword>
<keyword evidence="6" id="KW-1185">Reference proteome</keyword>
<feature type="domain" description="Alpha/beta hydrolase fold-3" evidence="4">
    <location>
        <begin position="70"/>
        <end position="272"/>
    </location>
</feature>
<dbReference type="SUPFAM" id="SSF53474">
    <property type="entry name" value="alpha/beta-Hydrolases"/>
    <property type="match status" value="1"/>
</dbReference>
<evidence type="ECO:0000256" key="3">
    <source>
        <dbReference type="PROSITE-ProRule" id="PRU10038"/>
    </source>
</evidence>
<dbReference type="InterPro" id="IPR029058">
    <property type="entry name" value="AB_hydrolase_fold"/>
</dbReference>
<evidence type="ECO:0000313" key="5">
    <source>
        <dbReference type="EMBL" id="GAK46290.1"/>
    </source>
</evidence>